<feature type="transmembrane region" description="Helical" evidence="1">
    <location>
        <begin position="64"/>
        <end position="87"/>
    </location>
</feature>
<keyword evidence="1" id="KW-0472">Membrane</keyword>
<keyword evidence="1" id="KW-0812">Transmembrane</keyword>
<keyword evidence="2" id="KW-1185">Reference proteome</keyword>
<evidence type="ECO:0000313" key="2">
    <source>
        <dbReference type="Proteomes" id="UP000038045"/>
    </source>
</evidence>
<proteinExistence type="predicted"/>
<dbReference type="WBParaSite" id="PTRK_0000019433.1">
    <property type="protein sequence ID" value="PTRK_0000019433.1"/>
    <property type="gene ID" value="PTRK_0000019433"/>
</dbReference>
<feature type="transmembrane region" description="Helical" evidence="1">
    <location>
        <begin position="99"/>
        <end position="122"/>
    </location>
</feature>
<protein>
    <submittedName>
        <fullName evidence="3">7TM_GPCR_Srx domain-containing protein</fullName>
    </submittedName>
</protein>
<name>A0A0N4Z0G3_PARTI</name>
<sequence>MILMSNNYIVLIPDVVTISYWLGSTTIAFIGLQITGYILLKKLSIEEEMKNNLSKRYSLIEDSAIVRMYSFIVIIYSIGSYTFFPIIQMARFHYLKMGIARMITNLLTNLLSTTVYSLMFLIKPSVRRKLYENFKYLKTKFSNKSSKVKKISHGQCEAEEYYRQFREMW</sequence>
<organism evidence="2 3">
    <name type="scientific">Parastrongyloides trichosuri</name>
    <name type="common">Possum-specific nematode worm</name>
    <dbReference type="NCBI Taxonomy" id="131310"/>
    <lineage>
        <taxon>Eukaryota</taxon>
        <taxon>Metazoa</taxon>
        <taxon>Ecdysozoa</taxon>
        <taxon>Nematoda</taxon>
        <taxon>Chromadorea</taxon>
        <taxon>Rhabditida</taxon>
        <taxon>Tylenchina</taxon>
        <taxon>Panagrolaimomorpha</taxon>
        <taxon>Strongyloidoidea</taxon>
        <taxon>Strongyloididae</taxon>
        <taxon>Parastrongyloides</taxon>
    </lineage>
</organism>
<evidence type="ECO:0000313" key="3">
    <source>
        <dbReference type="WBParaSite" id="PTRK_0000019433.1"/>
    </source>
</evidence>
<keyword evidence="1" id="KW-1133">Transmembrane helix</keyword>
<accession>A0A0N4Z0G3</accession>
<dbReference type="AlphaFoldDB" id="A0A0N4Z0G3"/>
<feature type="transmembrane region" description="Helical" evidence="1">
    <location>
        <begin position="20"/>
        <end position="40"/>
    </location>
</feature>
<evidence type="ECO:0000256" key="1">
    <source>
        <dbReference type="SAM" id="Phobius"/>
    </source>
</evidence>
<reference evidence="3" key="1">
    <citation type="submission" date="2017-02" db="UniProtKB">
        <authorList>
            <consortium name="WormBaseParasite"/>
        </authorList>
    </citation>
    <scope>IDENTIFICATION</scope>
</reference>
<dbReference type="Proteomes" id="UP000038045">
    <property type="component" value="Unplaced"/>
</dbReference>